<keyword evidence="8" id="KW-1185">Reference proteome</keyword>
<name>A0A6N9YHS0_9ACTN</name>
<dbReference type="InterPro" id="IPR003593">
    <property type="entry name" value="AAA+_ATPase"/>
</dbReference>
<dbReference type="Proteomes" id="UP000469185">
    <property type="component" value="Unassembled WGS sequence"/>
</dbReference>
<dbReference type="SMART" id="SM00382">
    <property type="entry name" value="AAA"/>
    <property type="match status" value="2"/>
</dbReference>
<dbReference type="InterPro" id="IPR017871">
    <property type="entry name" value="ABC_transporter-like_CS"/>
</dbReference>
<dbReference type="InterPro" id="IPR003439">
    <property type="entry name" value="ABC_transporter-like_ATP-bd"/>
</dbReference>
<dbReference type="InterPro" id="IPR027417">
    <property type="entry name" value="P-loop_NTPase"/>
</dbReference>
<organism evidence="7 8">
    <name type="scientific">Phytoactinopolyspora alkaliphila</name>
    <dbReference type="NCBI Taxonomy" id="1783498"/>
    <lineage>
        <taxon>Bacteria</taxon>
        <taxon>Bacillati</taxon>
        <taxon>Actinomycetota</taxon>
        <taxon>Actinomycetes</taxon>
        <taxon>Jiangellales</taxon>
        <taxon>Jiangellaceae</taxon>
        <taxon>Phytoactinopolyspora</taxon>
    </lineage>
</organism>
<feature type="domain" description="ABC transporter" evidence="6">
    <location>
        <begin position="27"/>
        <end position="284"/>
    </location>
</feature>
<dbReference type="PANTHER" id="PTHR43776:SF7">
    <property type="entry name" value="D,D-DIPEPTIDE TRANSPORT ATP-BINDING PROTEIN DDPF-RELATED"/>
    <property type="match status" value="1"/>
</dbReference>
<dbReference type="PROSITE" id="PS50893">
    <property type="entry name" value="ABC_TRANSPORTER_2"/>
    <property type="match status" value="2"/>
</dbReference>
<feature type="domain" description="ABC transporter" evidence="6">
    <location>
        <begin position="403"/>
        <end position="647"/>
    </location>
</feature>
<evidence type="ECO:0000256" key="3">
    <source>
        <dbReference type="ARBA" id="ARBA00022741"/>
    </source>
</evidence>
<dbReference type="InterPro" id="IPR050319">
    <property type="entry name" value="ABC_transp_ATP-bind"/>
</dbReference>
<dbReference type="Pfam" id="PF08352">
    <property type="entry name" value="oligo_HPY"/>
    <property type="match status" value="2"/>
</dbReference>
<dbReference type="PANTHER" id="PTHR43776">
    <property type="entry name" value="TRANSPORT ATP-BINDING PROTEIN"/>
    <property type="match status" value="1"/>
</dbReference>
<comment type="caution">
    <text evidence="7">The sequence shown here is derived from an EMBL/GenBank/DDBJ whole genome shotgun (WGS) entry which is preliminary data.</text>
</comment>
<reference evidence="7 8" key="1">
    <citation type="submission" date="2020-02" db="EMBL/GenBank/DDBJ databases">
        <authorList>
            <person name="Li X.-J."/>
            <person name="Feng X.-M."/>
        </authorList>
    </citation>
    <scope>NUCLEOTIDE SEQUENCE [LARGE SCALE GENOMIC DNA]</scope>
    <source>
        <strain evidence="7 8">CGMCC 4.7225</strain>
    </source>
</reference>
<dbReference type="AlphaFoldDB" id="A0A6N9YHS0"/>
<dbReference type="InterPro" id="IPR013563">
    <property type="entry name" value="Oligopep_ABC_C"/>
</dbReference>
<gene>
    <name evidence="7" type="ORF">G1H11_04090</name>
</gene>
<dbReference type="PROSITE" id="PS00211">
    <property type="entry name" value="ABC_TRANSPORTER_1"/>
    <property type="match status" value="2"/>
</dbReference>
<dbReference type="GO" id="GO:0016887">
    <property type="term" value="F:ATP hydrolysis activity"/>
    <property type="evidence" value="ECO:0007669"/>
    <property type="project" value="InterPro"/>
</dbReference>
<keyword evidence="3" id="KW-0547">Nucleotide-binding</keyword>
<evidence type="ECO:0000313" key="7">
    <source>
        <dbReference type="EMBL" id="NED94485.1"/>
    </source>
</evidence>
<dbReference type="GO" id="GO:0015833">
    <property type="term" value="P:peptide transport"/>
    <property type="evidence" value="ECO:0007669"/>
    <property type="project" value="InterPro"/>
</dbReference>
<proteinExistence type="inferred from homology"/>
<feature type="region of interest" description="Disordered" evidence="5">
    <location>
        <begin position="1"/>
        <end position="23"/>
    </location>
</feature>
<dbReference type="EMBL" id="JAAGOB010000002">
    <property type="protein sequence ID" value="NED94485.1"/>
    <property type="molecule type" value="Genomic_DNA"/>
</dbReference>
<dbReference type="RefSeq" id="WP_163816330.1">
    <property type="nucleotide sequence ID" value="NZ_JAAGOB010000002.1"/>
</dbReference>
<dbReference type="FunFam" id="3.40.50.300:FF:000016">
    <property type="entry name" value="Oligopeptide ABC transporter ATP-binding component"/>
    <property type="match status" value="2"/>
</dbReference>
<sequence>MHAIPTQAPSVMPAGGSTRRQDDEPLLRIDGLRTHFFTNEGVVKAVDGMDLTVPRGKTICVVGESGCGKSITARSVLQLVDRPGRIVGGEVRWRPGTGPATDLARLDPAGEEIRRIRGGEIGMVFQEPMASLSPMYTVGDQLAETLRLHQGLTREQAREKGIDLLRWVGLPRPERIFDSYSFQMSGGMCQRVVIAIALSCDPALLIADEPTTALDVTTQARIIELLKNLQDQNGMAIVFITHDLGVVAEIADDVTVMYLGKVAEHGSVDEIFSNPKHPYTQSLLRSIPTMRSSSGAGRGRLTAIRGMVPHPQNRPSGCPFHTRCDSAIPGTCESTEPPLIQFGGEGHRALCHLYDQSGELRDTSPKPPVMSVATVEEPQAKRPSPRADAPILDVQGLTMHFPVKSGLLQRTRGYVRAVDAVDLKINAGETLGLVGESGCGKTTLGRCIARILTPTAGQIHYRGTDGESVDLAGLRSRDLQRYRRQIRVIFQDPHSSLNPRMTLGQIIGEPLRANRIAEGSEREDRVAEMLSRVGLRPEYIRRYPHAFSGGERQRINIARALITEPRLVIADEAVSALDVSVRAQILNLLVDLQAEFDLTYLFVSHDLSVVEHISDRVTVMYLGKVVESAATADLYRQPHHPYAETLMRAVPVPDPRLRGSRNLPDVPDDVLDPANPPPGCPFHTRCPHRRDNHCDDEVPQLRSTGPNRHTACHYAESLTLRGVS</sequence>
<dbReference type="NCBIfam" id="NF007739">
    <property type="entry name" value="PRK10419.1"/>
    <property type="match status" value="2"/>
</dbReference>
<dbReference type="CDD" id="cd03257">
    <property type="entry name" value="ABC_NikE_OppD_transporters"/>
    <property type="match status" value="2"/>
</dbReference>
<evidence type="ECO:0000313" key="8">
    <source>
        <dbReference type="Proteomes" id="UP000469185"/>
    </source>
</evidence>
<comment type="similarity">
    <text evidence="1">Belongs to the ABC transporter superfamily.</text>
</comment>
<dbReference type="GO" id="GO:0005524">
    <property type="term" value="F:ATP binding"/>
    <property type="evidence" value="ECO:0007669"/>
    <property type="project" value="UniProtKB-KW"/>
</dbReference>
<dbReference type="NCBIfam" id="NF008453">
    <property type="entry name" value="PRK11308.1"/>
    <property type="match status" value="2"/>
</dbReference>
<dbReference type="Gene3D" id="3.40.50.300">
    <property type="entry name" value="P-loop containing nucleotide triphosphate hydrolases"/>
    <property type="match status" value="2"/>
</dbReference>
<dbReference type="GO" id="GO:0055085">
    <property type="term" value="P:transmembrane transport"/>
    <property type="evidence" value="ECO:0007669"/>
    <property type="project" value="UniProtKB-ARBA"/>
</dbReference>
<keyword evidence="2" id="KW-0813">Transport</keyword>
<dbReference type="NCBIfam" id="TIGR01727">
    <property type="entry name" value="oligo_HPY"/>
    <property type="match status" value="2"/>
</dbReference>
<dbReference type="SUPFAM" id="SSF52540">
    <property type="entry name" value="P-loop containing nucleoside triphosphate hydrolases"/>
    <property type="match status" value="2"/>
</dbReference>
<dbReference type="Pfam" id="PF00005">
    <property type="entry name" value="ABC_tran"/>
    <property type="match status" value="2"/>
</dbReference>
<evidence type="ECO:0000256" key="2">
    <source>
        <dbReference type="ARBA" id="ARBA00022448"/>
    </source>
</evidence>
<evidence type="ECO:0000256" key="1">
    <source>
        <dbReference type="ARBA" id="ARBA00005417"/>
    </source>
</evidence>
<keyword evidence="4 7" id="KW-0067">ATP-binding</keyword>
<protein>
    <submittedName>
        <fullName evidence="7">ABC transporter ATP-binding protein</fullName>
    </submittedName>
</protein>
<accession>A0A6N9YHS0</accession>
<evidence type="ECO:0000256" key="5">
    <source>
        <dbReference type="SAM" id="MobiDB-lite"/>
    </source>
</evidence>
<evidence type="ECO:0000256" key="4">
    <source>
        <dbReference type="ARBA" id="ARBA00022840"/>
    </source>
</evidence>
<evidence type="ECO:0000259" key="6">
    <source>
        <dbReference type="PROSITE" id="PS50893"/>
    </source>
</evidence>